<comment type="subcellular location">
    <subcellularLocation>
        <location evidence="1">Membrane</location>
        <topology evidence="1">Single-pass membrane protein</topology>
    </subcellularLocation>
</comment>
<feature type="chain" id="PRO_5043786057" evidence="6">
    <location>
        <begin position="25"/>
        <end position="774"/>
    </location>
</feature>
<dbReference type="PRINTS" id="PR00019">
    <property type="entry name" value="LEURICHRPT"/>
</dbReference>
<protein>
    <submittedName>
        <fullName evidence="8">Transmembrane signal receptor</fullName>
    </submittedName>
</protein>
<dbReference type="GO" id="GO:0004674">
    <property type="term" value="F:protein serine/threonine kinase activity"/>
    <property type="evidence" value="ECO:0007669"/>
    <property type="project" value="UniProtKB-EC"/>
</dbReference>
<dbReference type="Pfam" id="PF07714">
    <property type="entry name" value="PK_Tyr_Ser-Thr"/>
    <property type="match status" value="1"/>
</dbReference>
<gene>
    <name evidence="8" type="ORF">LIER_11196</name>
</gene>
<dbReference type="InterPro" id="IPR055414">
    <property type="entry name" value="LRR_R13L4/SHOC2-like"/>
</dbReference>
<keyword evidence="9" id="KW-1185">Reference proteome</keyword>
<dbReference type="Gene3D" id="1.10.510.10">
    <property type="entry name" value="Transferase(Phosphotransferase) domain 1"/>
    <property type="match status" value="1"/>
</dbReference>
<keyword evidence="5" id="KW-1133">Transmembrane helix</keyword>
<keyword evidence="6" id="KW-0732">Signal</keyword>
<reference evidence="8 9" key="1">
    <citation type="submission" date="2024-01" db="EMBL/GenBank/DDBJ databases">
        <title>The complete chloroplast genome sequence of Lithospermum erythrorhizon: insights into the phylogenetic relationship among Boraginaceae species and the maternal lineages of purple gromwells.</title>
        <authorList>
            <person name="Okada T."/>
            <person name="Watanabe K."/>
        </authorList>
    </citation>
    <scope>NUCLEOTIDE SEQUENCE [LARGE SCALE GENOMIC DNA]</scope>
</reference>
<name>A0AAV3PM82_LITER</name>
<dbReference type="PANTHER" id="PTHR48056">
    <property type="entry name" value="LRR RECEPTOR-LIKE SERINE/THREONINE-PROTEIN KINASE-RELATED"/>
    <property type="match status" value="1"/>
</dbReference>
<dbReference type="FunFam" id="3.80.10.10:FF:000383">
    <property type="entry name" value="Leucine-rich repeat receptor protein kinase EMS1"/>
    <property type="match status" value="1"/>
</dbReference>
<dbReference type="SUPFAM" id="SSF56112">
    <property type="entry name" value="Protein kinase-like (PK-like)"/>
    <property type="match status" value="1"/>
</dbReference>
<sequence>MECSRLFLLFAVVLCGFLILGTHELQPSQTQVLLQLRKQLEYPKPLEIWNNNDGDFCYLSSSSQLNVSCENNFVSEVRIIGDKHERASAFNGFAVLYFTLSQNFSMDSLVATLSRLTSLKILSLVSLGLWGPIPDKIFRLNSLENLDLSWNYLYGSVPPTISRMVKMQSLNFDGNFINDSFPDWFDSLSNLSSLSLKVNMLSGIFHASITKVATLSYIGLSNNEIYGKLPDLSSLSSLRILELSNNKLDSELPGMPKGLVMAFLSNNSFSGEIPKSYSQLNQLQQLDLSDNNIEGSLLVALFALPSISYLNLSSNKLRGSFPGRFRCGSELGQVDISNNRLRGQLPSCLSALSGNDKVVQVGGNCLTTNLSRGQQPGAFCVEEEQLDEEGKSNKRISIGVLVGLVTAIVVLLMILAFGFLVLCRKYFPRGSSEQQLLHKTVQDSSVVQFPSELLMNAKFIAETTTLGAERVPTHRLFSFDELKEATNDFDKLNLMGQGSTGKIFRGQLQNSGIRVAVRCLRVSKKYTMRNFKLRLDLLAKLRHPNLVCLLGHCLSEEEKSYPGASKVYLVYEYVPGGSYRARLSENDPEKILKWSDRLAILTSIAKAVHFLHTGVIPGFFSNRLKANNILLNEHRIAKLSDYGLSIIQEEIDKHEVNAEGLKTWQMKSLEDDIYSFGSILLESIARPSVSARTDAFLIDQMQASFESGGADQKQLLDPTVLNSSSRDSLSIVISITRKCISLESGSRPSFEDILWNLQYASQLQANAGNDDHIV</sequence>
<evidence type="ECO:0000256" key="1">
    <source>
        <dbReference type="ARBA" id="ARBA00004167"/>
    </source>
</evidence>
<dbReference type="InterPro" id="IPR000719">
    <property type="entry name" value="Prot_kinase_dom"/>
</dbReference>
<dbReference type="InterPro" id="IPR050647">
    <property type="entry name" value="Plant_LRR-RLKs"/>
</dbReference>
<dbReference type="PROSITE" id="PS50011">
    <property type="entry name" value="PROTEIN_KINASE_DOM"/>
    <property type="match status" value="1"/>
</dbReference>
<keyword evidence="5 8" id="KW-0812">Transmembrane</keyword>
<dbReference type="InterPro" id="IPR011009">
    <property type="entry name" value="Kinase-like_dom_sf"/>
</dbReference>
<keyword evidence="3" id="KW-0677">Repeat</keyword>
<dbReference type="EMBL" id="BAABME010002053">
    <property type="protein sequence ID" value="GAA0152809.1"/>
    <property type="molecule type" value="Genomic_DNA"/>
</dbReference>
<dbReference type="FunFam" id="3.80.10.10:FF:000380">
    <property type="entry name" value="Putative inactive leucine-rich repeat receptor-like protein kinase"/>
    <property type="match status" value="1"/>
</dbReference>
<dbReference type="Proteomes" id="UP001454036">
    <property type="component" value="Unassembled WGS sequence"/>
</dbReference>
<organism evidence="8 9">
    <name type="scientific">Lithospermum erythrorhizon</name>
    <name type="common">Purple gromwell</name>
    <name type="synonym">Lithospermum officinale var. erythrorhizon</name>
    <dbReference type="NCBI Taxonomy" id="34254"/>
    <lineage>
        <taxon>Eukaryota</taxon>
        <taxon>Viridiplantae</taxon>
        <taxon>Streptophyta</taxon>
        <taxon>Embryophyta</taxon>
        <taxon>Tracheophyta</taxon>
        <taxon>Spermatophyta</taxon>
        <taxon>Magnoliopsida</taxon>
        <taxon>eudicotyledons</taxon>
        <taxon>Gunneridae</taxon>
        <taxon>Pentapetalae</taxon>
        <taxon>asterids</taxon>
        <taxon>lamiids</taxon>
        <taxon>Boraginales</taxon>
        <taxon>Boraginaceae</taxon>
        <taxon>Boraginoideae</taxon>
        <taxon>Lithospermeae</taxon>
        <taxon>Lithospermum</taxon>
    </lineage>
</organism>
<evidence type="ECO:0000256" key="4">
    <source>
        <dbReference type="ARBA" id="ARBA00023180"/>
    </source>
</evidence>
<evidence type="ECO:0000256" key="2">
    <source>
        <dbReference type="ARBA" id="ARBA00022614"/>
    </source>
</evidence>
<dbReference type="InterPro" id="IPR032675">
    <property type="entry name" value="LRR_dom_sf"/>
</dbReference>
<feature type="transmembrane region" description="Helical" evidence="5">
    <location>
        <begin position="398"/>
        <end position="422"/>
    </location>
</feature>
<dbReference type="Pfam" id="PF23598">
    <property type="entry name" value="LRR_14"/>
    <property type="match status" value="1"/>
</dbReference>
<keyword evidence="2" id="KW-0433">Leucine-rich repeat</keyword>
<dbReference type="SUPFAM" id="SSF52058">
    <property type="entry name" value="L domain-like"/>
    <property type="match status" value="1"/>
</dbReference>
<dbReference type="InterPro" id="IPR003591">
    <property type="entry name" value="Leu-rich_rpt_typical-subtyp"/>
</dbReference>
<comment type="caution">
    <text evidence="8">The sequence shown here is derived from an EMBL/GenBank/DDBJ whole genome shotgun (WGS) entry which is preliminary data.</text>
</comment>
<dbReference type="GO" id="GO:0033612">
    <property type="term" value="F:receptor serine/threonine kinase binding"/>
    <property type="evidence" value="ECO:0007669"/>
    <property type="project" value="TreeGrafter"/>
</dbReference>
<evidence type="ECO:0000256" key="3">
    <source>
        <dbReference type="ARBA" id="ARBA00022737"/>
    </source>
</evidence>
<dbReference type="GO" id="GO:0005524">
    <property type="term" value="F:ATP binding"/>
    <property type="evidence" value="ECO:0007669"/>
    <property type="project" value="InterPro"/>
</dbReference>
<dbReference type="GO" id="GO:0016020">
    <property type="term" value="C:membrane"/>
    <property type="evidence" value="ECO:0007669"/>
    <property type="project" value="UniProtKB-SubCell"/>
</dbReference>
<feature type="signal peptide" evidence="6">
    <location>
        <begin position="1"/>
        <end position="24"/>
    </location>
</feature>
<evidence type="ECO:0000256" key="5">
    <source>
        <dbReference type="SAM" id="Phobius"/>
    </source>
</evidence>
<evidence type="ECO:0000256" key="6">
    <source>
        <dbReference type="SAM" id="SignalP"/>
    </source>
</evidence>
<dbReference type="Gene3D" id="3.30.200.20">
    <property type="entry name" value="Phosphorylase Kinase, domain 1"/>
    <property type="match status" value="1"/>
</dbReference>
<keyword evidence="5" id="KW-0472">Membrane</keyword>
<dbReference type="FunFam" id="1.10.510.10:FF:000657">
    <property type="entry name" value="Putative inactive leucine-rich repeat receptor-like protein kinase"/>
    <property type="match status" value="1"/>
</dbReference>
<keyword evidence="4" id="KW-0325">Glycoprotein</keyword>
<evidence type="ECO:0000313" key="8">
    <source>
        <dbReference type="EMBL" id="GAA0152809.1"/>
    </source>
</evidence>
<dbReference type="AlphaFoldDB" id="A0AAV3PM82"/>
<evidence type="ECO:0000313" key="9">
    <source>
        <dbReference type="Proteomes" id="UP001454036"/>
    </source>
</evidence>
<proteinExistence type="predicted"/>
<evidence type="ECO:0000259" key="7">
    <source>
        <dbReference type="PROSITE" id="PS50011"/>
    </source>
</evidence>
<dbReference type="Gene3D" id="3.80.10.10">
    <property type="entry name" value="Ribonuclease Inhibitor"/>
    <property type="match status" value="2"/>
</dbReference>
<dbReference type="PANTHER" id="PTHR48056:SF61">
    <property type="entry name" value="PROTEIN KINASE DOMAIN-CONTAINING PROTEIN"/>
    <property type="match status" value="1"/>
</dbReference>
<feature type="domain" description="Protein kinase" evidence="7">
    <location>
        <begin position="489"/>
        <end position="760"/>
    </location>
</feature>
<dbReference type="SMART" id="SM00369">
    <property type="entry name" value="LRR_TYP"/>
    <property type="match status" value="3"/>
</dbReference>
<keyword evidence="8" id="KW-0675">Receptor</keyword>
<dbReference type="InterPro" id="IPR001245">
    <property type="entry name" value="Ser-Thr/Tyr_kinase_cat_dom"/>
</dbReference>
<accession>A0AAV3PM82</accession>